<dbReference type="PANTHER" id="PTHR30269:SF37">
    <property type="entry name" value="MEMBRANE TRANSPORTER PROTEIN"/>
    <property type="match status" value="1"/>
</dbReference>
<gene>
    <name evidence="9" type="ORF">MED297_21137</name>
</gene>
<evidence type="ECO:0000256" key="3">
    <source>
        <dbReference type="ARBA" id="ARBA00022448"/>
    </source>
</evidence>
<dbReference type="OrthoDB" id="7028171at2"/>
<dbReference type="InterPro" id="IPR052017">
    <property type="entry name" value="TSUP"/>
</dbReference>
<keyword evidence="4 8" id="KW-1003">Cell membrane</keyword>
<feature type="transmembrane region" description="Helical" evidence="8">
    <location>
        <begin position="129"/>
        <end position="147"/>
    </location>
</feature>
<feature type="transmembrane region" description="Helical" evidence="8">
    <location>
        <begin position="99"/>
        <end position="117"/>
    </location>
</feature>
<evidence type="ECO:0000256" key="2">
    <source>
        <dbReference type="ARBA" id="ARBA00009142"/>
    </source>
</evidence>
<keyword evidence="5 8" id="KW-0812">Transmembrane</keyword>
<organism evidence="9 10">
    <name type="scientific">Reinekea blandensis MED297</name>
    <dbReference type="NCBI Taxonomy" id="314283"/>
    <lineage>
        <taxon>Bacteria</taxon>
        <taxon>Pseudomonadati</taxon>
        <taxon>Pseudomonadota</taxon>
        <taxon>Gammaproteobacteria</taxon>
        <taxon>Oceanospirillales</taxon>
        <taxon>Saccharospirillaceae</taxon>
        <taxon>Reinekea</taxon>
    </lineage>
</organism>
<dbReference type="GO" id="GO:0005886">
    <property type="term" value="C:plasma membrane"/>
    <property type="evidence" value="ECO:0007669"/>
    <property type="project" value="UniProtKB-SubCell"/>
</dbReference>
<protein>
    <recommendedName>
        <fullName evidence="8">Probable membrane transporter protein</fullName>
    </recommendedName>
</protein>
<dbReference type="STRING" id="314283.MED297_21137"/>
<proteinExistence type="inferred from homology"/>
<evidence type="ECO:0000256" key="4">
    <source>
        <dbReference type="ARBA" id="ARBA00022475"/>
    </source>
</evidence>
<evidence type="ECO:0000256" key="1">
    <source>
        <dbReference type="ARBA" id="ARBA00004651"/>
    </source>
</evidence>
<feature type="transmembrane region" description="Helical" evidence="8">
    <location>
        <begin position="225"/>
        <end position="244"/>
    </location>
</feature>
<feature type="transmembrane region" description="Helical" evidence="8">
    <location>
        <begin position="75"/>
        <end position="93"/>
    </location>
</feature>
<accession>A4B9Y2</accession>
<keyword evidence="6 8" id="KW-1133">Transmembrane helix</keyword>
<feature type="transmembrane region" description="Helical" evidence="8">
    <location>
        <begin position="167"/>
        <end position="190"/>
    </location>
</feature>
<sequence length="254" mass="27411">MLIVDPLFYFCAIPAVLIFGMAKGGFGGAVSIVSVPLMSLAVSPPVAAAILLPILCVMDLLALKKYWGQWHVLNLKIMIPGALVGIFIGALTFRYLSEAHIRILIGGIALVFALYFWRKQVSGKVSQPSVVKGSFWGTVSGFTSFGIHAGGPPVSVYLLPQKLHPSIYVGTNAVLFAVINYVKLIPYFWLGQLNTANLTTSLVLLPLAPIGIGLGVWAHNRVSSFVFYRVINFFLMLAGGKLLYDGLVQLTTVA</sequence>
<evidence type="ECO:0000256" key="7">
    <source>
        <dbReference type="ARBA" id="ARBA00023136"/>
    </source>
</evidence>
<evidence type="ECO:0000256" key="5">
    <source>
        <dbReference type="ARBA" id="ARBA00022692"/>
    </source>
</evidence>
<dbReference type="InterPro" id="IPR002781">
    <property type="entry name" value="TM_pro_TauE-like"/>
</dbReference>
<dbReference type="HOGENOM" id="CLU_054750_0_1_6"/>
<dbReference type="AlphaFoldDB" id="A4B9Y2"/>
<feature type="transmembrane region" description="Helical" evidence="8">
    <location>
        <begin position="7"/>
        <end position="26"/>
    </location>
</feature>
<evidence type="ECO:0000256" key="8">
    <source>
        <dbReference type="RuleBase" id="RU363041"/>
    </source>
</evidence>
<dbReference type="Proteomes" id="UP000005953">
    <property type="component" value="Unassembled WGS sequence"/>
</dbReference>
<dbReference type="PANTHER" id="PTHR30269">
    <property type="entry name" value="TRANSMEMBRANE PROTEIN YFCA"/>
    <property type="match status" value="1"/>
</dbReference>
<keyword evidence="7 8" id="KW-0472">Membrane</keyword>
<evidence type="ECO:0000313" key="10">
    <source>
        <dbReference type="Proteomes" id="UP000005953"/>
    </source>
</evidence>
<comment type="caution">
    <text evidence="9">The sequence shown here is derived from an EMBL/GenBank/DDBJ whole genome shotgun (WGS) entry which is preliminary data.</text>
</comment>
<reference evidence="9 10" key="1">
    <citation type="submission" date="2006-02" db="EMBL/GenBank/DDBJ databases">
        <authorList>
            <person name="Pinhassi J."/>
            <person name="Pedros-Alio C."/>
            <person name="Ferriera S."/>
            <person name="Johnson J."/>
            <person name="Kravitz S."/>
            <person name="Halpern A."/>
            <person name="Remington K."/>
            <person name="Beeson K."/>
            <person name="Tran B."/>
            <person name="Rogers Y.-H."/>
            <person name="Friedman R."/>
            <person name="Venter J.C."/>
        </authorList>
    </citation>
    <scope>NUCLEOTIDE SEQUENCE [LARGE SCALE GENOMIC DNA]</scope>
    <source>
        <strain evidence="9 10">MED297</strain>
    </source>
</reference>
<dbReference type="RefSeq" id="WP_008045086.1">
    <property type="nucleotide sequence ID" value="NZ_CH724151.1"/>
</dbReference>
<dbReference type="EMBL" id="AAOE01000001">
    <property type="protein sequence ID" value="EAR11433.1"/>
    <property type="molecule type" value="Genomic_DNA"/>
</dbReference>
<evidence type="ECO:0000256" key="6">
    <source>
        <dbReference type="ARBA" id="ARBA00022989"/>
    </source>
</evidence>
<feature type="transmembrane region" description="Helical" evidence="8">
    <location>
        <begin position="202"/>
        <end position="219"/>
    </location>
</feature>
<feature type="transmembrane region" description="Helical" evidence="8">
    <location>
        <begin position="46"/>
        <end position="63"/>
    </location>
</feature>
<keyword evidence="10" id="KW-1185">Reference proteome</keyword>
<comment type="subcellular location">
    <subcellularLocation>
        <location evidence="1 8">Cell membrane</location>
        <topology evidence="1 8">Multi-pass membrane protein</topology>
    </subcellularLocation>
</comment>
<name>A4B9Y2_9GAMM</name>
<dbReference type="Pfam" id="PF01925">
    <property type="entry name" value="TauE"/>
    <property type="match status" value="1"/>
</dbReference>
<evidence type="ECO:0000313" key="9">
    <source>
        <dbReference type="EMBL" id="EAR11433.1"/>
    </source>
</evidence>
<comment type="similarity">
    <text evidence="2 8">Belongs to the 4-toluene sulfonate uptake permease (TSUP) (TC 2.A.102) family.</text>
</comment>
<keyword evidence="3" id="KW-0813">Transport</keyword>